<protein>
    <submittedName>
        <fullName evidence="2">Uncharacterized protein</fullName>
    </submittedName>
</protein>
<proteinExistence type="predicted"/>
<sequence>MPLAVSPSAEKMQPPNVANGSTKDIDDALDADSVAVPFQRGVSGKYVLYPIQELKLWTMYKTAQTNFWTAEDFARRGNDNKAPNTFQVFGAMYTLLGEIGLHPDTSLDTVAIRVEHQEAKMFLNYQAMMRNIHIESYGNLLYHLSTGCTISDLATIENALISPTRRVWLAQQQYLYGGGSIGIVAAACADSVFFSTFGLIAGLADSTSLADKIAIDKDATIEFLAEMCARSSTKEILPAIRYIVQEALQIELAAIDDTGNISSGSRSGPPHGR</sequence>
<accession>A0AAD7P0U7</accession>
<dbReference type="Gene3D" id="1.10.620.20">
    <property type="entry name" value="Ribonucleotide Reductase, subunit A"/>
    <property type="match status" value="1"/>
</dbReference>
<keyword evidence="3" id="KW-1185">Reference proteome</keyword>
<dbReference type="InterPro" id="IPR012348">
    <property type="entry name" value="RNR-like"/>
</dbReference>
<organism evidence="2 3">
    <name type="scientific">Mycena metata</name>
    <dbReference type="NCBI Taxonomy" id="1033252"/>
    <lineage>
        <taxon>Eukaryota</taxon>
        <taxon>Fungi</taxon>
        <taxon>Dikarya</taxon>
        <taxon>Basidiomycota</taxon>
        <taxon>Agaricomycotina</taxon>
        <taxon>Agaricomycetes</taxon>
        <taxon>Agaricomycetidae</taxon>
        <taxon>Agaricales</taxon>
        <taxon>Marasmiineae</taxon>
        <taxon>Mycenaceae</taxon>
        <taxon>Mycena</taxon>
    </lineage>
</organism>
<dbReference type="EMBL" id="JARKIB010000003">
    <property type="protein sequence ID" value="KAJ7783118.1"/>
    <property type="molecule type" value="Genomic_DNA"/>
</dbReference>
<dbReference type="AlphaFoldDB" id="A0AAD7P0U7"/>
<gene>
    <name evidence="2" type="ORF">B0H16DRAFT_1495418</name>
</gene>
<dbReference type="InterPro" id="IPR009078">
    <property type="entry name" value="Ferritin-like_SF"/>
</dbReference>
<evidence type="ECO:0000256" key="1">
    <source>
        <dbReference type="SAM" id="MobiDB-lite"/>
    </source>
</evidence>
<comment type="caution">
    <text evidence="2">The sequence shown here is derived from an EMBL/GenBank/DDBJ whole genome shotgun (WGS) entry which is preliminary data.</text>
</comment>
<reference evidence="2" key="1">
    <citation type="submission" date="2023-03" db="EMBL/GenBank/DDBJ databases">
        <title>Massive genome expansion in bonnet fungi (Mycena s.s.) driven by repeated elements and novel gene families across ecological guilds.</title>
        <authorList>
            <consortium name="Lawrence Berkeley National Laboratory"/>
            <person name="Harder C.B."/>
            <person name="Miyauchi S."/>
            <person name="Viragh M."/>
            <person name="Kuo A."/>
            <person name="Thoen E."/>
            <person name="Andreopoulos B."/>
            <person name="Lu D."/>
            <person name="Skrede I."/>
            <person name="Drula E."/>
            <person name="Henrissat B."/>
            <person name="Morin E."/>
            <person name="Kohler A."/>
            <person name="Barry K."/>
            <person name="LaButti K."/>
            <person name="Morin E."/>
            <person name="Salamov A."/>
            <person name="Lipzen A."/>
            <person name="Mereny Z."/>
            <person name="Hegedus B."/>
            <person name="Baldrian P."/>
            <person name="Stursova M."/>
            <person name="Weitz H."/>
            <person name="Taylor A."/>
            <person name="Grigoriev I.V."/>
            <person name="Nagy L.G."/>
            <person name="Martin F."/>
            <person name="Kauserud H."/>
        </authorList>
    </citation>
    <scope>NUCLEOTIDE SEQUENCE</scope>
    <source>
        <strain evidence="2">CBHHK182m</strain>
    </source>
</reference>
<dbReference type="Proteomes" id="UP001215598">
    <property type="component" value="Unassembled WGS sequence"/>
</dbReference>
<feature type="region of interest" description="Disordered" evidence="1">
    <location>
        <begin position="1"/>
        <end position="24"/>
    </location>
</feature>
<dbReference type="SUPFAM" id="SSF47240">
    <property type="entry name" value="Ferritin-like"/>
    <property type="match status" value="1"/>
</dbReference>
<evidence type="ECO:0000313" key="2">
    <source>
        <dbReference type="EMBL" id="KAJ7783118.1"/>
    </source>
</evidence>
<name>A0AAD7P0U7_9AGAR</name>
<evidence type="ECO:0000313" key="3">
    <source>
        <dbReference type="Proteomes" id="UP001215598"/>
    </source>
</evidence>
<dbReference type="GO" id="GO:0016491">
    <property type="term" value="F:oxidoreductase activity"/>
    <property type="evidence" value="ECO:0007669"/>
    <property type="project" value="InterPro"/>
</dbReference>